<comment type="caution">
    <text evidence="1">The sequence shown here is derived from an EMBL/GenBank/DDBJ whole genome shotgun (WGS) entry which is preliminary data.</text>
</comment>
<sequence length="1369" mass="151816">MLSQMPYICTQEALADIVFLVDGSQSIGTENFQKIRDFLLTLVNTFDVSPDKVRIGLVQYSDSPHTEFYLNSFETKQKILDYITTLSYQAGGTKTGLGLSFLLKQHFVKEAGSRAEDGVPQIAVVITDGQSQDNVEPHAQDLKRQGIILYAIGIKDADMEQLKEIATKPHEQHIYGVSDFTALQGISQSFIQVLCTTVEEATRQVSHVPQGCKANLADIVFLVDSSGSIGDAVFLKVKQFLHTFIMGLDVKPDKVRVGVAQFSNEPQQEFLLGEYADKNDLLEKVDKLTYLRGGTETGKALDFILNNYFNESGGSRINENVPQIAVVITDGESTDDMEIPAMKLRRKGVLIFTIGVGAASITDLQSIANKPHQRFVLSFTDYEELLKATTSTVNKVCISLEAQQEALAPTYADVFVLVDSSVEQAKQAIQLLRRLANQLNVSSTSNRMALAQFAEDVSVEFRFDAYKTKNEALALIRKFQLRGTGQRKLGKAMDYVRTNLLTTAAGSRIAQGYKQYLLVVSNGESDDNVLTAVRALKDEGVILVNVDLSADLDFPVFSQPGPALGSVTPDVSSRLVSPRLYQIVSSATGDIQQISDNVVTIMDTKDESIATQECKSVADIVFIVDVSDRTTSPDLVRGFLCRMINGLHIESNSVRVGIVLYSETPTADFYLNTFNSKSEILQYIKRLPFGGGESKISRALKFAREKVFAKEMGSRRAIGVQQIAVVITEEKSLDSVTAVEAAKLIRSGVQVYALGLSNDNEEQLKQIASYPPTKFVFSLQSFSNLGCVQTEQADIYFLIDSSSSTENNIQEVKAFIREFLLMFTIGPTQVRVGVVKFAEEPTLEFSLTTYNDRMSLERAVNNIKHDGGDTFIGKALSTMTQYFEEAEKTRGTKVRNILIVITDGESWDMVSKPAAQLRAQGVSTYAIGVKDANKTELLLIAGDPERMFFVSNFHALTHLKDEIVTHICLEEACKNMWADVIFLIDGSGNTGPEDFSKIKEFMNTTVSKFIIDKNSVQVGVVQFSSYSKTEFALNKFSDKSQMQQAINDMQQQEQPIKNMKQLGEGTKTGAALNFVSEYFDPPEGGRSNAPQFLIMITNGRSMDDVAQPAQALRNKSITIYSIGLSDSNSTQLREISGTQDIVFLDRDDDILNFLDKVLLLKICKSADNCQKSQVADVVFLVDGSTSIESNNFERMKFFMNSVVNKTQVGQDNVRICTIVYSNTAKVHFRLNQHYSKEEVQKAISDLEYPTGDTYTAQALRYSLDYFDEAKGGRGANGVPQMLFVVTDGEATDQYYLKEAADKLHKYGISIYGIGVANASKDELEMITKDENKVFHVNNFQALINLWPDISNEICKKTKPGKYITSTYQQ</sequence>
<organism evidence="1 2">
    <name type="scientific">Pangasianodon gigas</name>
    <name type="common">Mekong giant catfish</name>
    <name type="synonym">Pangasius gigas</name>
    <dbReference type="NCBI Taxonomy" id="30993"/>
    <lineage>
        <taxon>Eukaryota</taxon>
        <taxon>Metazoa</taxon>
        <taxon>Chordata</taxon>
        <taxon>Craniata</taxon>
        <taxon>Vertebrata</taxon>
        <taxon>Euteleostomi</taxon>
        <taxon>Actinopterygii</taxon>
        <taxon>Neopterygii</taxon>
        <taxon>Teleostei</taxon>
        <taxon>Ostariophysi</taxon>
        <taxon>Siluriformes</taxon>
        <taxon>Pangasiidae</taxon>
        <taxon>Pangasianodon</taxon>
    </lineage>
</organism>
<dbReference type="EMBL" id="CM040454">
    <property type="protein sequence ID" value="MCI4374056.1"/>
    <property type="molecule type" value="Genomic_DNA"/>
</dbReference>
<accession>A0ACC5W577</accession>
<proteinExistence type="predicted"/>
<evidence type="ECO:0000313" key="1">
    <source>
        <dbReference type="EMBL" id="MCI4374056.1"/>
    </source>
</evidence>
<keyword evidence="2" id="KW-1185">Reference proteome</keyword>
<protein>
    <submittedName>
        <fullName evidence="1">Uncharacterized protein</fullName>
    </submittedName>
</protein>
<evidence type="ECO:0000313" key="2">
    <source>
        <dbReference type="Proteomes" id="UP000829447"/>
    </source>
</evidence>
<name>A0ACC5W577_PANGG</name>
<reference evidence="1 2" key="1">
    <citation type="journal article" date="2022" name="bioRxiv">
        <title>An ancient truncated duplication of the anti-Mullerian hormone receptor type 2 gene is a potential conserved master sex determinant in the Pangasiidae catfish family.</title>
        <authorList>
            <person name="Wen M."/>
            <person name="Pan Q."/>
            <person name="Jouanno E."/>
            <person name="Montfort J."/>
            <person name="Zahm M."/>
            <person name="Cabau C."/>
            <person name="Klopp C."/>
            <person name="Iampietro C."/>
            <person name="Roques C."/>
            <person name="Bouchez O."/>
            <person name="Castinel A."/>
            <person name="Donnadieu C."/>
            <person name="Parrinello H."/>
            <person name="Poncet C."/>
            <person name="Belmonte E."/>
            <person name="Gautier V."/>
            <person name="Avarre J.-C."/>
            <person name="Dugue R."/>
            <person name="Gustiano R."/>
            <person name="Ha T.T.T."/>
            <person name="Campet M."/>
            <person name="Sriphairoj K."/>
            <person name="Ribolli J."/>
            <person name="de Almeida F.L."/>
            <person name="Desvignes T."/>
            <person name="Postlethwait J.H."/>
            <person name="Bucao C.F."/>
            <person name="Robinson-Rechavi M."/>
            <person name="Bobe J."/>
            <person name="Herpin A."/>
            <person name="Guiguen Y."/>
        </authorList>
    </citation>
    <scope>NUCLEOTIDE SEQUENCE [LARGE SCALE GENOMIC DNA]</scope>
    <source>
        <strain evidence="1">YG-Dec2019</strain>
    </source>
</reference>
<dbReference type="Proteomes" id="UP000829447">
    <property type="component" value="Linkage Group LG1"/>
</dbReference>
<gene>
    <name evidence="1" type="ORF">PGIGA_G00001650</name>
</gene>